<evidence type="ECO:0000313" key="10">
    <source>
        <dbReference type="Proteomes" id="UP000320475"/>
    </source>
</evidence>
<dbReference type="PANTHER" id="PTHR24214">
    <property type="entry name" value="PDZ AND LIM DOMAIN PROTEIN ZASP"/>
    <property type="match status" value="1"/>
</dbReference>
<dbReference type="GO" id="GO:0031941">
    <property type="term" value="C:filamentous actin"/>
    <property type="evidence" value="ECO:0007669"/>
    <property type="project" value="TreeGrafter"/>
</dbReference>
<dbReference type="PROSITE" id="PS50023">
    <property type="entry name" value="LIM_DOMAIN_2"/>
    <property type="match status" value="2"/>
</dbReference>
<evidence type="ECO:0000256" key="5">
    <source>
        <dbReference type="SAM" id="MobiDB-lite"/>
    </source>
</evidence>
<dbReference type="Proteomes" id="UP000317494">
    <property type="component" value="Unassembled WGS sequence"/>
</dbReference>
<evidence type="ECO:0000313" key="8">
    <source>
        <dbReference type="EMBL" id="TPX53784.1"/>
    </source>
</evidence>
<dbReference type="InterPro" id="IPR001781">
    <property type="entry name" value="Znf_LIM"/>
</dbReference>
<evidence type="ECO:0000313" key="7">
    <source>
        <dbReference type="EMBL" id="TPX49804.1"/>
    </source>
</evidence>
<sequence length="371" mass="40949">MDELDNLLNDLKAFATTPLPPIPTDGSILMRPRGLPYSPALPSQLDSSRTTSATESTSAPSLNRPSTHQQPLPRSMRTNSEEPQNDTNLAGGSASFGSNQSLTLSGGGKIGNAPNVTPGPFVNQHDDTPLCGGCGLPIDGQHIEANGKHFHKDHFLCRCGRLLTFQKYIERDGAAWCKKCFGDEFAPKCAFCSDPIHERAINALGKSFHPEHFFCCQCGKNFGTQEKFLEHEGKAYCEEDYLNLFAVRCNRCGTGLIGDYIVALDAYWHQDCFTCADCGAHFKNGQYYQIDGVALCETHYYGRNSALCFTCKKPIMGRCVVALDQKYHPNRCFKCHFCQKLLTDDATATVSSYKAKNDKPYCSTCHTMLFG</sequence>
<dbReference type="Pfam" id="PF00412">
    <property type="entry name" value="LIM"/>
    <property type="match status" value="4"/>
</dbReference>
<evidence type="ECO:0000313" key="9">
    <source>
        <dbReference type="Proteomes" id="UP000317494"/>
    </source>
</evidence>
<feature type="region of interest" description="Disordered" evidence="5">
    <location>
        <begin position="15"/>
        <end position="121"/>
    </location>
</feature>
<organism evidence="7 10">
    <name type="scientific">Synchytrium endobioticum</name>
    <dbReference type="NCBI Taxonomy" id="286115"/>
    <lineage>
        <taxon>Eukaryota</taxon>
        <taxon>Fungi</taxon>
        <taxon>Fungi incertae sedis</taxon>
        <taxon>Chytridiomycota</taxon>
        <taxon>Chytridiomycota incertae sedis</taxon>
        <taxon>Chytridiomycetes</taxon>
        <taxon>Synchytriales</taxon>
        <taxon>Synchytriaceae</taxon>
        <taxon>Synchytrium</taxon>
    </lineage>
</organism>
<evidence type="ECO:0000256" key="4">
    <source>
        <dbReference type="PROSITE-ProRule" id="PRU00125"/>
    </source>
</evidence>
<dbReference type="EMBL" id="QEAN01000012">
    <property type="protein sequence ID" value="TPX53784.1"/>
    <property type="molecule type" value="Genomic_DNA"/>
</dbReference>
<feature type="domain" description="LIM zinc-binding" evidence="6">
    <location>
        <begin position="187"/>
        <end position="247"/>
    </location>
</feature>
<dbReference type="Gene3D" id="2.10.110.10">
    <property type="entry name" value="Cysteine Rich Protein"/>
    <property type="match status" value="4"/>
</dbReference>
<dbReference type="SMART" id="SM00132">
    <property type="entry name" value="LIM"/>
    <property type="match status" value="4"/>
</dbReference>
<feature type="compositionally biased region" description="Polar residues" evidence="5">
    <location>
        <begin position="63"/>
        <end position="104"/>
    </location>
</feature>
<evidence type="ECO:0000256" key="3">
    <source>
        <dbReference type="ARBA" id="ARBA00023038"/>
    </source>
</evidence>
<dbReference type="OrthoDB" id="15567at2759"/>
<dbReference type="GO" id="GO:0046872">
    <property type="term" value="F:metal ion binding"/>
    <property type="evidence" value="ECO:0007669"/>
    <property type="project" value="UniProtKB-KW"/>
</dbReference>
<dbReference type="GO" id="GO:0001725">
    <property type="term" value="C:stress fiber"/>
    <property type="evidence" value="ECO:0007669"/>
    <property type="project" value="TreeGrafter"/>
</dbReference>
<dbReference type="GO" id="GO:0051371">
    <property type="term" value="F:muscle alpha-actinin binding"/>
    <property type="evidence" value="ECO:0007669"/>
    <property type="project" value="TreeGrafter"/>
</dbReference>
<dbReference type="AlphaFoldDB" id="A0A507DDY0"/>
<dbReference type="PROSITE" id="PS00478">
    <property type="entry name" value="LIM_DOMAIN_1"/>
    <property type="match status" value="2"/>
</dbReference>
<name>A0A507DDY0_9FUNG</name>
<dbReference type="CDD" id="cd08368">
    <property type="entry name" value="LIM"/>
    <property type="match status" value="2"/>
</dbReference>
<feature type="domain" description="LIM zinc-binding" evidence="6">
    <location>
        <begin position="248"/>
        <end position="306"/>
    </location>
</feature>
<keyword evidence="1 4" id="KW-0479">Metal-binding</keyword>
<dbReference type="GO" id="GO:0030036">
    <property type="term" value="P:actin cytoskeleton organization"/>
    <property type="evidence" value="ECO:0007669"/>
    <property type="project" value="TreeGrafter"/>
</dbReference>
<protein>
    <recommendedName>
        <fullName evidence="6">LIM zinc-binding domain-containing protein</fullName>
    </recommendedName>
</protein>
<evidence type="ECO:0000259" key="6">
    <source>
        <dbReference type="PROSITE" id="PS50023"/>
    </source>
</evidence>
<proteinExistence type="predicted"/>
<dbReference type="PANTHER" id="PTHR24214:SF62">
    <property type="entry name" value="LEUPAXIN"/>
    <property type="match status" value="1"/>
</dbReference>
<dbReference type="STRING" id="286115.A0A507DDY0"/>
<dbReference type="Proteomes" id="UP000320475">
    <property type="component" value="Unassembled WGS sequence"/>
</dbReference>
<keyword evidence="2 4" id="KW-0862">Zinc</keyword>
<evidence type="ECO:0000256" key="2">
    <source>
        <dbReference type="ARBA" id="ARBA00022833"/>
    </source>
</evidence>
<keyword evidence="3 4" id="KW-0440">LIM domain</keyword>
<comment type="caution">
    <text evidence="7">The sequence shown here is derived from an EMBL/GenBank/DDBJ whole genome shotgun (WGS) entry which is preliminary data.</text>
</comment>
<keyword evidence="9" id="KW-1185">Reference proteome</keyword>
<gene>
    <name evidence="7" type="ORF">SeLEV6574_g01254</name>
    <name evidence="8" type="ORF">SeMB42_g00589</name>
</gene>
<dbReference type="FunFam" id="2.10.110.10:FF:000018">
    <property type="entry name" value="Paxillin isoform 1"/>
    <property type="match status" value="1"/>
</dbReference>
<dbReference type="InterPro" id="IPR050604">
    <property type="entry name" value="PDZ-LIM_domain"/>
</dbReference>
<reference evidence="9 10" key="1">
    <citation type="journal article" date="2019" name="Sci. Rep.">
        <title>Comparative genomics of chytrid fungi reveal insights into the obligate biotrophic and pathogenic lifestyle of Synchytrium endobioticum.</title>
        <authorList>
            <person name="van de Vossenberg B.T.L.H."/>
            <person name="Warris S."/>
            <person name="Nguyen H.D.T."/>
            <person name="van Gent-Pelzer M.P.E."/>
            <person name="Joly D.L."/>
            <person name="van de Geest H.C."/>
            <person name="Bonants P.J.M."/>
            <person name="Smith D.S."/>
            <person name="Levesque C.A."/>
            <person name="van der Lee T.A.J."/>
        </authorList>
    </citation>
    <scope>NUCLEOTIDE SEQUENCE [LARGE SCALE GENOMIC DNA]</scope>
    <source>
        <strain evidence="7 10">LEV6574</strain>
        <strain evidence="8 9">MB42</strain>
    </source>
</reference>
<dbReference type="GO" id="GO:0003779">
    <property type="term" value="F:actin binding"/>
    <property type="evidence" value="ECO:0007669"/>
    <property type="project" value="TreeGrafter"/>
</dbReference>
<evidence type="ECO:0000256" key="1">
    <source>
        <dbReference type="ARBA" id="ARBA00022723"/>
    </source>
</evidence>
<dbReference type="VEuPathDB" id="FungiDB:SeMB42_g00589"/>
<dbReference type="EMBL" id="QEAM01000027">
    <property type="protein sequence ID" value="TPX49804.1"/>
    <property type="molecule type" value="Genomic_DNA"/>
</dbReference>
<dbReference type="SUPFAM" id="SSF57716">
    <property type="entry name" value="Glucocorticoid receptor-like (DNA-binding domain)"/>
    <property type="match status" value="4"/>
</dbReference>
<feature type="compositionally biased region" description="Low complexity" evidence="5">
    <location>
        <begin position="47"/>
        <end position="61"/>
    </location>
</feature>
<accession>A0A507DDY0</accession>